<evidence type="ECO:0000313" key="6">
    <source>
        <dbReference type="Proteomes" id="UP000298030"/>
    </source>
</evidence>
<dbReference type="Pfam" id="PF13426">
    <property type="entry name" value="PAS_9"/>
    <property type="match status" value="1"/>
</dbReference>
<dbReference type="AlphaFoldDB" id="A0A4Y7TB47"/>
<keyword evidence="2" id="KW-0288">FMN</keyword>
<organism evidence="5 6">
    <name type="scientific">Coprinellus micaceus</name>
    <name type="common">Glistening ink-cap mushroom</name>
    <name type="synonym">Coprinus micaceus</name>
    <dbReference type="NCBI Taxonomy" id="71717"/>
    <lineage>
        <taxon>Eukaryota</taxon>
        <taxon>Fungi</taxon>
        <taxon>Dikarya</taxon>
        <taxon>Basidiomycota</taxon>
        <taxon>Agaricomycotina</taxon>
        <taxon>Agaricomycetes</taxon>
        <taxon>Agaricomycetidae</taxon>
        <taxon>Agaricales</taxon>
        <taxon>Agaricineae</taxon>
        <taxon>Psathyrellaceae</taxon>
        <taxon>Coprinellus</taxon>
    </lineage>
</organism>
<dbReference type="InterPro" id="IPR000014">
    <property type="entry name" value="PAS"/>
</dbReference>
<dbReference type="PROSITE" id="PS50112">
    <property type="entry name" value="PAS"/>
    <property type="match status" value="1"/>
</dbReference>
<proteinExistence type="predicted"/>
<dbReference type="PANTHER" id="PTHR47429">
    <property type="entry name" value="PROTEIN TWIN LOV 1"/>
    <property type="match status" value="1"/>
</dbReference>
<accession>A0A4Y7TB47</accession>
<sequence length="56" mass="6294">DHPFVYCSPSFTKLTGYNEQETLGRNCRFLQNPVGQMEALEHGPDDKLVSPARVSL</sequence>
<feature type="non-terminal residue" evidence="5">
    <location>
        <position position="1"/>
    </location>
</feature>
<evidence type="ECO:0000256" key="3">
    <source>
        <dbReference type="ARBA" id="ARBA00022991"/>
    </source>
</evidence>
<dbReference type="STRING" id="71717.A0A4Y7TB47"/>
<keyword evidence="1" id="KW-0285">Flavoprotein</keyword>
<reference evidence="5 6" key="1">
    <citation type="journal article" date="2019" name="Nat. Ecol. Evol.">
        <title>Megaphylogeny resolves global patterns of mushroom evolution.</title>
        <authorList>
            <person name="Varga T."/>
            <person name="Krizsan K."/>
            <person name="Foldi C."/>
            <person name="Dima B."/>
            <person name="Sanchez-Garcia M."/>
            <person name="Sanchez-Ramirez S."/>
            <person name="Szollosi G.J."/>
            <person name="Szarkandi J.G."/>
            <person name="Papp V."/>
            <person name="Albert L."/>
            <person name="Andreopoulos W."/>
            <person name="Angelini C."/>
            <person name="Antonin V."/>
            <person name="Barry K.W."/>
            <person name="Bougher N.L."/>
            <person name="Buchanan P."/>
            <person name="Buyck B."/>
            <person name="Bense V."/>
            <person name="Catcheside P."/>
            <person name="Chovatia M."/>
            <person name="Cooper J."/>
            <person name="Damon W."/>
            <person name="Desjardin D."/>
            <person name="Finy P."/>
            <person name="Geml J."/>
            <person name="Haridas S."/>
            <person name="Hughes K."/>
            <person name="Justo A."/>
            <person name="Karasinski D."/>
            <person name="Kautmanova I."/>
            <person name="Kiss B."/>
            <person name="Kocsube S."/>
            <person name="Kotiranta H."/>
            <person name="LaButti K.M."/>
            <person name="Lechner B.E."/>
            <person name="Liimatainen K."/>
            <person name="Lipzen A."/>
            <person name="Lukacs Z."/>
            <person name="Mihaltcheva S."/>
            <person name="Morgado L.N."/>
            <person name="Niskanen T."/>
            <person name="Noordeloos M.E."/>
            <person name="Ohm R.A."/>
            <person name="Ortiz-Santana B."/>
            <person name="Ovrebo C."/>
            <person name="Racz N."/>
            <person name="Riley R."/>
            <person name="Savchenko A."/>
            <person name="Shiryaev A."/>
            <person name="Soop K."/>
            <person name="Spirin V."/>
            <person name="Szebenyi C."/>
            <person name="Tomsovsky M."/>
            <person name="Tulloss R.E."/>
            <person name="Uehling J."/>
            <person name="Grigoriev I.V."/>
            <person name="Vagvolgyi C."/>
            <person name="Papp T."/>
            <person name="Martin F.M."/>
            <person name="Miettinen O."/>
            <person name="Hibbett D.S."/>
            <person name="Nagy L.G."/>
        </authorList>
    </citation>
    <scope>NUCLEOTIDE SEQUENCE [LARGE SCALE GENOMIC DNA]</scope>
    <source>
        <strain evidence="5 6">FP101781</strain>
    </source>
</reference>
<feature type="domain" description="PAS" evidence="4">
    <location>
        <begin position="1"/>
        <end position="26"/>
    </location>
</feature>
<evidence type="ECO:0000256" key="1">
    <source>
        <dbReference type="ARBA" id="ARBA00022630"/>
    </source>
</evidence>
<dbReference type="Proteomes" id="UP000298030">
    <property type="component" value="Unassembled WGS sequence"/>
</dbReference>
<evidence type="ECO:0000313" key="5">
    <source>
        <dbReference type="EMBL" id="TEB31164.1"/>
    </source>
</evidence>
<dbReference type="Gene3D" id="3.30.450.20">
    <property type="entry name" value="PAS domain"/>
    <property type="match status" value="1"/>
</dbReference>
<protein>
    <recommendedName>
        <fullName evidence="4">PAS domain-containing protein</fullName>
    </recommendedName>
</protein>
<name>A0A4Y7TB47_COPMI</name>
<dbReference type="SUPFAM" id="SSF55785">
    <property type="entry name" value="PYP-like sensor domain (PAS domain)"/>
    <property type="match status" value="1"/>
</dbReference>
<keyword evidence="6" id="KW-1185">Reference proteome</keyword>
<dbReference type="GO" id="GO:0005634">
    <property type="term" value="C:nucleus"/>
    <property type="evidence" value="ECO:0007669"/>
    <property type="project" value="TreeGrafter"/>
</dbReference>
<gene>
    <name evidence="5" type="ORF">FA13DRAFT_1629706</name>
</gene>
<dbReference type="InterPro" id="IPR035965">
    <property type="entry name" value="PAS-like_dom_sf"/>
</dbReference>
<dbReference type="OrthoDB" id="447251at2759"/>
<keyword evidence="3" id="KW-0157">Chromophore</keyword>
<comment type="caution">
    <text evidence="5">The sequence shown here is derived from an EMBL/GenBank/DDBJ whole genome shotgun (WGS) entry which is preliminary data.</text>
</comment>
<evidence type="ECO:0000256" key="2">
    <source>
        <dbReference type="ARBA" id="ARBA00022643"/>
    </source>
</evidence>
<dbReference type="EMBL" id="QPFP01000020">
    <property type="protein sequence ID" value="TEB31164.1"/>
    <property type="molecule type" value="Genomic_DNA"/>
</dbReference>
<dbReference type="PANTHER" id="PTHR47429:SF2">
    <property type="entry name" value="PROTEIN TWIN LOV 1"/>
    <property type="match status" value="1"/>
</dbReference>
<evidence type="ECO:0000259" key="4">
    <source>
        <dbReference type="PROSITE" id="PS50112"/>
    </source>
</evidence>